<sequence length="113" mass="12232">MLVPRIYTFHLLAQSSGKQAHHVPYRRSHVPAFDAELDGSTLGQVLIAVKHAAIKQYLGNGISAATTADLPTQLNLTELLRVHRGTAVKCCTQSNRGSSDFTNLATAIYSKVT</sequence>
<dbReference type="EMBL" id="FJUX01000089">
    <property type="protein sequence ID" value="CZT06832.1"/>
    <property type="molecule type" value="Genomic_DNA"/>
</dbReference>
<protein>
    <submittedName>
        <fullName evidence="1">Uncharacterized protein</fullName>
    </submittedName>
</protein>
<dbReference type="AlphaFoldDB" id="A0A1E1L8K8"/>
<evidence type="ECO:0000313" key="1">
    <source>
        <dbReference type="EMBL" id="CZT06832.1"/>
    </source>
</evidence>
<organism evidence="1 2">
    <name type="scientific">Rhynchosporium agropyri</name>
    <dbReference type="NCBI Taxonomy" id="914238"/>
    <lineage>
        <taxon>Eukaryota</taxon>
        <taxon>Fungi</taxon>
        <taxon>Dikarya</taxon>
        <taxon>Ascomycota</taxon>
        <taxon>Pezizomycotina</taxon>
        <taxon>Leotiomycetes</taxon>
        <taxon>Helotiales</taxon>
        <taxon>Ploettnerulaceae</taxon>
        <taxon>Rhynchosporium</taxon>
    </lineage>
</organism>
<keyword evidence="2" id="KW-1185">Reference proteome</keyword>
<gene>
    <name evidence="1" type="ORF">RAG0_12467</name>
</gene>
<proteinExistence type="predicted"/>
<dbReference type="Proteomes" id="UP000178912">
    <property type="component" value="Unassembled WGS sequence"/>
</dbReference>
<name>A0A1E1L8K8_9HELO</name>
<accession>A0A1E1L8K8</accession>
<evidence type="ECO:0000313" key="2">
    <source>
        <dbReference type="Proteomes" id="UP000178912"/>
    </source>
</evidence>
<reference evidence="2" key="1">
    <citation type="submission" date="2016-03" db="EMBL/GenBank/DDBJ databases">
        <authorList>
            <person name="Guldener U."/>
        </authorList>
    </citation>
    <scope>NUCLEOTIDE SEQUENCE [LARGE SCALE GENOMIC DNA]</scope>
    <source>
        <strain evidence="2">04CH-RAC-A.6.1</strain>
    </source>
</reference>